<dbReference type="Gramene" id="TraesNOR3D03G02000420.1">
    <property type="protein sequence ID" value="TraesNOR3D03G02000420.1.CDS1"/>
    <property type="gene ID" value="TraesNOR3D03G02000420"/>
</dbReference>
<dbReference type="Pfam" id="PF12937">
    <property type="entry name" value="F-box-like"/>
    <property type="match status" value="1"/>
</dbReference>
<dbReference type="Gramene" id="TraesWEE_scaffold_049816_01G000100.1">
    <property type="protein sequence ID" value="TraesWEE_scaffold_049816_01G000100.1"/>
    <property type="gene ID" value="TraesWEE_scaffold_049816_01G000100"/>
</dbReference>
<organism evidence="2">
    <name type="scientific">Triticum aestivum</name>
    <name type="common">Wheat</name>
    <dbReference type="NCBI Taxonomy" id="4565"/>
    <lineage>
        <taxon>Eukaryota</taxon>
        <taxon>Viridiplantae</taxon>
        <taxon>Streptophyta</taxon>
        <taxon>Embryophyta</taxon>
        <taxon>Tracheophyta</taxon>
        <taxon>Spermatophyta</taxon>
        <taxon>Magnoliopsida</taxon>
        <taxon>Liliopsida</taxon>
        <taxon>Poales</taxon>
        <taxon>Poaceae</taxon>
        <taxon>BOP clade</taxon>
        <taxon>Pooideae</taxon>
        <taxon>Triticodae</taxon>
        <taxon>Triticeae</taxon>
        <taxon>Triticinae</taxon>
        <taxon>Triticum</taxon>
    </lineage>
</organism>
<sequence length="395" mass="45223">MAPLRALPEEMVIWEILVRLPPKALLRCRTVCRAWRSITSTRDFLLAHHVHQPALLLLDDCTNYEKGISDSLNIICFDHRAGVATPDQLQPIARLTAQTSFHLDAALMRVDCGSDNISYYHPVVSCDGLLVLCVKDSGFFICNPATRQYARLPLPLGHAWWLLGMYPHPSTDEYRLLLYSYKRITEDERQDACRVLALGSGHPPRHIGLPNAITLGLDDPHVLFRGSLHWCTSDYDGECKTIGVFDTRSELFREMRTPVVACCVDLFEMDDMFGVAILDCEKIIDIWVLQDYEREIWVLNHRIELPFAEIRVQCDKYDTYIRSSFYVSVMPGDGELLVLVKFADWLFRVGTDGKLVATLHRKGLDRTYFQLKQSLVSHTFFHALEDYAMNAPPFI</sequence>
<dbReference type="SMART" id="SM00256">
    <property type="entry name" value="FBOX"/>
    <property type="match status" value="1"/>
</dbReference>
<evidence type="ECO:0000313" key="3">
    <source>
        <dbReference type="Proteomes" id="UP000019116"/>
    </source>
</evidence>
<dbReference type="Gramene" id="TraesSTA3D03G01969260.1">
    <property type="protein sequence ID" value="TraesSTA3D03G01969260.1.CDS1"/>
    <property type="gene ID" value="TraesSTA3D03G01969260"/>
</dbReference>
<dbReference type="InterPro" id="IPR001810">
    <property type="entry name" value="F-box_dom"/>
</dbReference>
<dbReference type="CDD" id="cd22157">
    <property type="entry name" value="F-box_AtFBW1-like"/>
    <property type="match status" value="1"/>
</dbReference>
<dbReference type="AlphaFoldDB" id="A0A3B6H0K4"/>
<dbReference type="Gramene" id="TraesLAC3D03G01916060.1">
    <property type="protein sequence ID" value="TraesLAC3D03G01916060.1.CDS1"/>
    <property type="gene ID" value="TraesLAC3D03G01916060"/>
</dbReference>
<dbReference type="EnsemblPlants" id="TraesCS3D02G456700.1">
    <property type="protein sequence ID" value="TraesCS3D02G456700.1.cds1"/>
    <property type="gene ID" value="TraesCS3D02G456700"/>
</dbReference>
<protein>
    <recommendedName>
        <fullName evidence="1">F-box domain-containing protein</fullName>
    </recommendedName>
</protein>
<reference evidence="2" key="1">
    <citation type="submission" date="2018-08" db="EMBL/GenBank/DDBJ databases">
        <authorList>
            <person name="Rossello M."/>
        </authorList>
    </citation>
    <scope>NUCLEOTIDE SEQUENCE [LARGE SCALE GENOMIC DNA]</scope>
    <source>
        <strain evidence="2">cv. Chinese Spring</strain>
    </source>
</reference>
<dbReference type="Gramene" id="TraesMAC3D03G01973200.1">
    <property type="protein sequence ID" value="TraesMAC3D03G01973200.1.CDS1"/>
    <property type="gene ID" value="TraesMAC3D03G01973200"/>
</dbReference>
<dbReference type="Gramene" id="TraesCS3D03G1004900.1">
    <property type="protein sequence ID" value="TraesCS3D03G1004900.1.CDS1"/>
    <property type="gene ID" value="TraesCS3D03G1004900"/>
</dbReference>
<dbReference type="OrthoDB" id="637689at2759"/>
<dbReference type="Gramene" id="TraesSYM3D03G01998770.1">
    <property type="protein sequence ID" value="TraesSYM3D03G01998770.1.CDS1"/>
    <property type="gene ID" value="TraesSYM3D03G01998770"/>
</dbReference>
<dbReference type="STRING" id="4565.A0A3B6H0K4"/>
<dbReference type="Gramene" id="TraesROB_scaffold_025459_01G000100.1">
    <property type="protein sequence ID" value="TraesROB_scaffold_025459_01G000100.1"/>
    <property type="gene ID" value="TraesROB_scaffold_025459_01G000100"/>
</dbReference>
<dbReference type="PANTHER" id="PTHR31672:SF2">
    <property type="entry name" value="F-BOX DOMAIN-CONTAINING PROTEIN"/>
    <property type="match status" value="1"/>
</dbReference>
<dbReference type="InterPro" id="IPR013187">
    <property type="entry name" value="F-box-assoc_dom_typ3"/>
</dbReference>
<accession>A0A3B6H0K4</accession>
<dbReference type="Proteomes" id="UP000019116">
    <property type="component" value="Chromosome 3D"/>
</dbReference>
<dbReference type="SUPFAM" id="SSF81383">
    <property type="entry name" value="F-box domain"/>
    <property type="match status" value="1"/>
</dbReference>
<dbReference type="Gramene" id="TraesCS3D02G456700.1">
    <property type="protein sequence ID" value="TraesCS3D02G456700.1.cds1"/>
    <property type="gene ID" value="TraesCS3D02G456700"/>
</dbReference>
<dbReference type="Gramene" id="TraesCAD_scaffold_025316_01G000100.1">
    <property type="protein sequence ID" value="TraesCAD_scaffold_025316_01G000100.1"/>
    <property type="gene ID" value="TraesCAD_scaffold_025316_01G000100"/>
</dbReference>
<dbReference type="InterPro" id="IPR050796">
    <property type="entry name" value="SCF_F-box_component"/>
</dbReference>
<dbReference type="InterPro" id="IPR036047">
    <property type="entry name" value="F-box-like_dom_sf"/>
</dbReference>
<dbReference type="InterPro" id="IPR017451">
    <property type="entry name" value="F-box-assoc_interact_dom"/>
</dbReference>
<keyword evidence="3" id="KW-1185">Reference proteome</keyword>
<dbReference type="Gramene" id="TraesJAG3D03G01982010.1">
    <property type="protein sequence ID" value="TraesJAG3D03G01982010.1.CDS1"/>
    <property type="gene ID" value="TraesJAG3D03G01982010"/>
</dbReference>
<evidence type="ECO:0000313" key="2">
    <source>
        <dbReference type="EnsemblPlants" id="TraesCS3D02G456700.1.cds1"/>
    </source>
</evidence>
<dbReference type="Gramene" id="TraesPARA_EIv1.0_1158810.1">
    <property type="protein sequence ID" value="TraesPARA_EIv1.0_1158810.1.CDS1"/>
    <property type="gene ID" value="TraesPARA_EIv1.0_1158810"/>
</dbReference>
<feature type="domain" description="F-box" evidence="1">
    <location>
        <begin position="7"/>
        <end position="48"/>
    </location>
</feature>
<dbReference type="NCBIfam" id="TIGR01640">
    <property type="entry name" value="F_box_assoc_1"/>
    <property type="match status" value="1"/>
</dbReference>
<dbReference type="Gene3D" id="1.20.1280.50">
    <property type="match status" value="1"/>
</dbReference>
<dbReference type="Gramene" id="TraesCLE_scaffold_072061_01G000100.1">
    <property type="protein sequence ID" value="TraesCLE_scaffold_072061_01G000100.1"/>
    <property type="gene ID" value="TraesCLE_scaffold_072061_01G000100"/>
</dbReference>
<dbReference type="Pfam" id="PF08268">
    <property type="entry name" value="FBA_3"/>
    <property type="match status" value="1"/>
</dbReference>
<dbReference type="Gramene" id="TraesJUL3D03G01991940.1">
    <property type="protein sequence ID" value="TraesJUL3D03G01991940.1.CDS1"/>
    <property type="gene ID" value="TraesJUL3D03G01991940"/>
</dbReference>
<evidence type="ECO:0000259" key="1">
    <source>
        <dbReference type="SMART" id="SM00256"/>
    </source>
</evidence>
<proteinExistence type="predicted"/>
<dbReference type="PANTHER" id="PTHR31672">
    <property type="entry name" value="BNACNNG10540D PROTEIN"/>
    <property type="match status" value="1"/>
</dbReference>
<reference evidence="2" key="2">
    <citation type="submission" date="2018-10" db="UniProtKB">
        <authorList>
            <consortium name="EnsemblPlants"/>
        </authorList>
    </citation>
    <scope>IDENTIFICATION</scope>
</reference>
<name>A0A3B6H0K4_WHEAT</name>
<dbReference type="OMA" id="MVIWEIL"/>
<dbReference type="Gramene" id="TraesLDM3D03G01969970.1">
    <property type="protein sequence ID" value="TraesLDM3D03G01969970.1.CDS1"/>
    <property type="gene ID" value="TraesLDM3D03G01969970"/>
</dbReference>
<dbReference type="Gramene" id="TraesARI3D03G02008050.1">
    <property type="protein sequence ID" value="TraesARI3D03G02008050.1.CDS1"/>
    <property type="gene ID" value="TraesARI3D03G02008050"/>
</dbReference>